<reference evidence="9" key="1">
    <citation type="submission" date="2025-08" db="UniProtKB">
        <authorList>
            <consortium name="RefSeq"/>
        </authorList>
    </citation>
    <scope>IDENTIFICATION</scope>
</reference>
<dbReference type="InterPro" id="IPR046964">
    <property type="entry name" value="RTN1-4"/>
</dbReference>
<keyword evidence="8" id="KW-1185">Reference proteome</keyword>
<dbReference type="RefSeq" id="XP_070851854.1">
    <property type="nucleotide sequence ID" value="XM_070995753.1"/>
</dbReference>
<dbReference type="InterPro" id="IPR003388">
    <property type="entry name" value="Reticulon"/>
</dbReference>
<dbReference type="PANTHER" id="PTHR45799">
    <property type="entry name" value="RETICULON-LIKE PROTEIN"/>
    <property type="match status" value="1"/>
</dbReference>
<dbReference type="Proteomes" id="UP001652628">
    <property type="component" value="Chromosome 3"/>
</dbReference>
<dbReference type="Gene3D" id="1.20.5.2480">
    <property type="match status" value="1"/>
</dbReference>
<keyword evidence="4 6" id="KW-1133">Transmembrane helix</keyword>
<comment type="subcellular location">
    <subcellularLocation>
        <location evidence="1 6">Endoplasmic reticulum membrane</location>
        <topology evidence="1 6">Multi-pass membrane protein</topology>
    </subcellularLocation>
</comment>
<evidence type="ECO:0000259" key="7">
    <source>
        <dbReference type="PROSITE" id="PS50845"/>
    </source>
</evidence>
<feature type="transmembrane region" description="Helical" evidence="6">
    <location>
        <begin position="98"/>
        <end position="119"/>
    </location>
</feature>
<accession>A0ABM4TPE7</accession>
<evidence type="ECO:0000313" key="8">
    <source>
        <dbReference type="Proteomes" id="UP001652628"/>
    </source>
</evidence>
<keyword evidence="3 6" id="KW-0256">Endoplasmic reticulum</keyword>
<dbReference type="PANTHER" id="PTHR45799:SF2">
    <property type="entry name" value="RETICULON-LIKE PROTEIN"/>
    <property type="match status" value="1"/>
</dbReference>
<feature type="domain" description="Reticulon" evidence="7">
    <location>
        <begin position="67"/>
        <end position="221"/>
    </location>
</feature>
<proteinExistence type="predicted"/>
<evidence type="ECO:0000256" key="4">
    <source>
        <dbReference type="ARBA" id="ARBA00022989"/>
    </source>
</evidence>
<sequence length="370" mass="42036">MASDLNPLPVPASIVEDIQKLSNNMCEVETVLTNTNKNMASDLNPLPDPAPNAEVVQNISNYICEGVTQLILWRNWRKSILVFAVLQSIIYDLSSESALSVLNVWAVTGLWITIFYRLYVRFLQLINKTNIQGNPYQKYLDMDISISAEQSKELGLVISTKIFEHLDKLRAILLVKSAWESFKWFVFLFGMALIMKSINFTILFQFVLVFLFTIPKMYEKKSLIMKFLKLRNCNVEVKPAQLIIRSETQDEMDIISPKHSEKEFGNIILKKEEGTKNSINSDVIHEPCAGGENIAICKSEEETQDEMDMISSKHSEKEFGNIILKKEVSKNSIDSDVIQEPSAGGDNIAICKSKEEASDEFERLCRFLVG</sequence>
<dbReference type="GeneID" id="139352936"/>
<evidence type="ECO:0000256" key="1">
    <source>
        <dbReference type="ARBA" id="ARBA00004477"/>
    </source>
</evidence>
<organism evidence="8 9">
    <name type="scientific">Drosophila suzukii</name>
    <name type="common">Spotted-wing drosophila fruit fly</name>
    <dbReference type="NCBI Taxonomy" id="28584"/>
    <lineage>
        <taxon>Eukaryota</taxon>
        <taxon>Metazoa</taxon>
        <taxon>Ecdysozoa</taxon>
        <taxon>Arthropoda</taxon>
        <taxon>Hexapoda</taxon>
        <taxon>Insecta</taxon>
        <taxon>Pterygota</taxon>
        <taxon>Neoptera</taxon>
        <taxon>Endopterygota</taxon>
        <taxon>Diptera</taxon>
        <taxon>Brachycera</taxon>
        <taxon>Muscomorpha</taxon>
        <taxon>Ephydroidea</taxon>
        <taxon>Drosophilidae</taxon>
        <taxon>Drosophila</taxon>
        <taxon>Sophophora</taxon>
    </lineage>
</organism>
<keyword evidence="2 6" id="KW-0812">Transmembrane</keyword>
<evidence type="ECO:0000256" key="5">
    <source>
        <dbReference type="ARBA" id="ARBA00023136"/>
    </source>
</evidence>
<evidence type="ECO:0000313" key="9">
    <source>
        <dbReference type="RefSeq" id="XP_070851854.1"/>
    </source>
</evidence>
<name>A0ABM4TPE7_DROSZ</name>
<gene>
    <name evidence="9" type="primary">LOC139352936</name>
</gene>
<dbReference type="Pfam" id="PF02453">
    <property type="entry name" value="Reticulon"/>
    <property type="match status" value="1"/>
</dbReference>
<dbReference type="PROSITE" id="PS50845">
    <property type="entry name" value="RETICULON"/>
    <property type="match status" value="1"/>
</dbReference>
<evidence type="ECO:0000256" key="2">
    <source>
        <dbReference type="ARBA" id="ARBA00022692"/>
    </source>
</evidence>
<keyword evidence="5 6" id="KW-0472">Membrane</keyword>
<protein>
    <recommendedName>
        <fullName evidence="6">Reticulon-like protein</fullName>
    </recommendedName>
</protein>
<evidence type="ECO:0000256" key="6">
    <source>
        <dbReference type="RuleBase" id="RU363132"/>
    </source>
</evidence>
<evidence type="ECO:0000256" key="3">
    <source>
        <dbReference type="ARBA" id="ARBA00022824"/>
    </source>
</evidence>
<feature type="transmembrane region" description="Helical" evidence="6">
    <location>
        <begin position="184"/>
        <end position="212"/>
    </location>
</feature>